<dbReference type="PANTHER" id="PTHR46577:SF1">
    <property type="entry name" value="HTH-TYPE TRANSCRIPTIONAL REGULATORY PROTEIN GABR"/>
    <property type="match status" value="1"/>
</dbReference>
<evidence type="ECO:0000256" key="4">
    <source>
        <dbReference type="ARBA" id="ARBA00023163"/>
    </source>
</evidence>
<dbReference type="PANTHER" id="PTHR46577">
    <property type="entry name" value="HTH-TYPE TRANSCRIPTIONAL REGULATORY PROTEIN GABR"/>
    <property type="match status" value="1"/>
</dbReference>
<dbReference type="Proteomes" id="UP000199028">
    <property type="component" value="Unassembled WGS sequence"/>
</dbReference>
<dbReference type="Gene3D" id="1.10.10.10">
    <property type="entry name" value="Winged helix-like DNA-binding domain superfamily/Winged helix DNA-binding domain"/>
    <property type="match status" value="1"/>
</dbReference>
<sequence>MLKLDPNDSRAPFQQIADHFRRAIAAGDFAPGDKLPSHGKIAGEVGVAVGTVKHAFSMLQSEGLIVTRQGQGAFVRTKPLPEAADEAVIANLQRAVEALTARVEAVERRLEES</sequence>
<dbReference type="GO" id="GO:0003677">
    <property type="term" value="F:DNA binding"/>
    <property type="evidence" value="ECO:0007669"/>
    <property type="project" value="UniProtKB-KW"/>
</dbReference>
<evidence type="ECO:0000259" key="5">
    <source>
        <dbReference type="PROSITE" id="PS50949"/>
    </source>
</evidence>
<dbReference type="SMART" id="SM00345">
    <property type="entry name" value="HTH_GNTR"/>
    <property type="match status" value="1"/>
</dbReference>
<evidence type="ECO:0000256" key="2">
    <source>
        <dbReference type="ARBA" id="ARBA00023015"/>
    </source>
</evidence>
<dbReference type="InterPro" id="IPR036388">
    <property type="entry name" value="WH-like_DNA-bd_sf"/>
</dbReference>
<protein>
    <submittedName>
        <fullName evidence="6">DNA-binding transcriptional regulator YhcF, GntR family</fullName>
    </submittedName>
</protein>
<dbReference type="PROSITE" id="PS50949">
    <property type="entry name" value="HTH_GNTR"/>
    <property type="match status" value="1"/>
</dbReference>
<dbReference type="SUPFAM" id="SSF46785">
    <property type="entry name" value="Winged helix' DNA-binding domain"/>
    <property type="match status" value="1"/>
</dbReference>
<evidence type="ECO:0000313" key="6">
    <source>
        <dbReference type="EMBL" id="SES36935.1"/>
    </source>
</evidence>
<keyword evidence="7" id="KW-1185">Reference proteome</keyword>
<reference evidence="7" key="1">
    <citation type="submission" date="2016-10" db="EMBL/GenBank/DDBJ databases">
        <authorList>
            <person name="Varghese N."/>
            <person name="Submissions S."/>
        </authorList>
    </citation>
    <scope>NUCLEOTIDE SEQUENCE [LARGE SCALE GENOMIC DNA]</scope>
    <source>
        <strain evidence="7">CGMCC 4.578</strain>
    </source>
</reference>
<accession>A0A1H9WSS5</accession>
<evidence type="ECO:0000256" key="3">
    <source>
        <dbReference type="ARBA" id="ARBA00023125"/>
    </source>
</evidence>
<keyword evidence="3 6" id="KW-0238">DNA-binding</keyword>
<dbReference type="RefSeq" id="WP_090069495.1">
    <property type="nucleotide sequence ID" value="NZ_FOFT01000012.1"/>
</dbReference>
<dbReference type="Pfam" id="PF00392">
    <property type="entry name" value="GntR"/>
    <property type="match status" value="1"/>
</dbReference>
<dbReference type="InterPro" id="IPR051446">
    <property type="entry name" value="HTH_trans_reg/aminotransferase"/>
</dbReference>
<keyword evidence="1" id="KW-0663">Pyridoxal phosphate</keyword>
<evidence type="ECO:0000313" key="7">
    <source>
        <dbReference type="Proteomes" id="UP000199028"/>
    </source>
</evidence>
<proteinExistence type="predicted"/>
<keyword evidence="4" id="KW-0804">Transcription</keyword>
<dbReference type="AlphaFoldDB" id="A0A1H9WSS5"/>
<gene>
    <name evidence="6" type="ORF">SAMN05216195_112194</name>
</gene>
<organism evidence="6 7">
    <name type="scientific">Lentzea flaviverrucosa</name>
    <dbReference type="NCBI Taxonomy" id="200379"/>
    <lineage>
        <taxon>Bacteria</taxon>
        <taxon>Bacillati</taxon>
        <taxon>Actinomycetota</taxon>
        <taxon>Actinomycetes</taxon>
        <taxon>Pseudonocardiales</taxon>
        <taxon>Pseudonocardiaceae</taxon>
        <taxon>Lentzea</taxon>
    </lineage>
</organism>
<dbReference type="OrthoDB" id="3615556at2"/>
<dbReference type="InterPro" id="IPR000524">
    <property type="entry name" value="Tscrpt_reg_HTH_GntR"/>
</dbReference>
<name>A0A1H9WSS5_9PSEU</name>
<feature type="domain" description="HTH gntR-type" evidence="5">
    <location>
        <begin position="10"/>
        <end position="78"/>
    </location>
</feature>
<dbReference type="GO" id="GO:0003700">
    <property type="term" value="F:DNA-binding transcription factor activity"/>
    <property type="evidence" value="ECO:0007669"/>
    <property type="project" value="InterPro"/>
</dbReference>
<evidence type="ECO:0000256" key="1">
    <source>
        <dbReference type="ARBA" id="ARBA00022898"/>
    </source>
</evidence>
<keyword evidence="2" id="KW-0805">Transcription regulation</keyword>
<dbReference type="InterPro" id="IPR036390">
    <property type="entry name" value="WH_DNA-bd_sf"/>
</dbReference>
<dbReference type="EMBL" id="FOFT01000012">
    <property type="protein sequence ID" value="SES36935.1"/>
    <property type="molecule type" value="Genomic_DNA"/>
</dbReference>
<dbReference type="CDD" id="cd07377">
    <property type="entry name" value="WHTH_GntR"/>
    <property type="match status" value="1"/>
</dbReference>